<protein>
    <submittedName>
        <fullName evidence="1">Uncharacterized protein</fullName>
    </submittedName>
</protein>
<gene>
    <name evidence="1" type="ORF">JOF29_007949</name>
</gene>
<name>A0ABS4UYX5_9ACTN</name>
<reference evidence="1 2" key="1">
    <citation type="submission" date="2021-03" db="EMBL/GenBank/DDBJ databases">
        <title>Sequencing the genomes of 1000 actinobacteria strains.</title>
        <authorList>
            <person name="Klenk H.-P."/>
        </authorList>
    </citation>
    <scope>NUCLEOTIDE SEQUENCE [LARGE SCALE GENOMIC DNA]</scope>
    <source>
        <strain evidence="1 2">DSM 18824</strain>
    </source>
</reference>
<dbReference type="EMBL" id="JAGINT010000002">
    <property type="protein sequence ID" value="MBP2356839.1"/>
    <property type="molecule type" value="Genomic_DNA"/>
</dbReference>
<organism evidence="1 2">
    <name type="scientific">Kribbella aluminosa</name>
    <dbReference type="NCBI Taxonomy" id="416017"/>
    <lineage>
        <taxon>Bacteria</taxon>
        <taxon>Bacillati</taxon>
        <taxon>Actinomycetota</taxon>
        <taxon>Actinomycetes</taxon>
        <taxon>Propionibacteriales</taxon>
        <taxon>Kribbellaceae</taxon>
        <taxon>Kribbella</taxon>
    </lineage>
</organism>
<proteinExistence type="predicted"/>
<comment type="caution">
    <text evidence="1">The sequence shown here is derived from an EMBL/GenBank/DDBJ whole genome shotgun (WGS) entry which is preliminary data.</text>
</comment>
<evidence type="ECO:0000313" key="1">
    <source>
        <dbReference type="EMBL" id="MBP2356839.1"/>
    </source>
</evidence>
<keyword evidence="2" id="KW-1185">Reference proteome</keyword>
<sequence>MQRLEDLKLRGARTTAPTIAVAVPVAAVAAAGTAAARAVPAAPSAKLPPVRHITERIAVLDGWIERRASGGISCHGEQVCAAYAKLRRAGKRAHRDFDGVVRDIRRLGDAPIETRVERGCGRAVLR</sequence>
<evidence type="ECO:0000313" key="2">
    <source>
        <dbReference type="Proteomes" id="UP000755585"/>
    </source>
</evidence>
<accession>A0ABS4UYX5</accession>
<dbReference type="RefSeq" id="WP_209699287.1">
    <property type="nucleotide sequence ID" value="NZ_BAAAVU010000004.1"/>
</dbReference>
<dbReference type="Proteomes" id="UP000755585">
    <property type="component" value="Unassembled WGS sequence"/>
</dbReference>